<feature type="non-terminal residue" evidence="2">
    <location>
        <position position="103"/>
    </location>
</feature>
<evidence type="ECO:0000313" key="3">
    <source>
        <dbReference type="Proteomes" id="UP001221924"/>
    </source>
</evidence>
<sequence length="103" mass="11536">IRLIRGIYESPYDAFTNYMNILGDFIKRVESLYPMDIDNEELNALLTTIKNQGDEIDELHKEVEKLQAKLEKEKTAEAKVKAAAAKAITPAATKKTAEKKPAA</sequence>
<comment type="caution">
    <text evidence="2">The sequence shown here is derived from an EMBL/GenBank/DDBJ whole genome shotgun (WGS) entry which is preliminary data.</text>
</comment>
<proteinExistence type="predicted"/>
<dbReference type="SUPFAM" id="SSF58100">
    <property type="entry name" value="Bacterial hemolysins"/>
    <property type="match status" value="1"/>
</dbReference>
<gene>
    <name evidence="2" type="ORF">PZH42_28275</name>
</gene>
<feature type="non-terminal residue" evidence="2">
    <location>
        <position position="1"/>
    </location>
</feature>
<accession>A0AAW6M706</accession>
<name>A0AAW6M706_9BACE</name>
<protein>
    <submittedName>
        <fullName evidence="2">Alpha-amylase</fullName>
    </submittedName>
</protein>
<reference evidence="2" key="1">
    <citation type="submission" date="2023-03" db="EMBL/GenBank/DDBJ databases">
        <title>DFI Biobank Strains.</title>
        <authorList>
            <person name="Mostad J."/>
            <person name="Paddock L."/>
            <person name="Medina S."/>
            <person name="Waligurski E."/>
            <person name="Barat B."/>
            <person name="Smith R."/>
            <person name="Burgo V."/>
            <person name="Metcalfe C."/>
            <person name="Woodson C."/>
            <person name="Sundararajan A."/>
            <person name="Ramaswamy R."/>
            <person name="Lin H."/>
            <person name="Pamer E.G."/>
        </authorList>
    </citation>
    <scope>NUCLEOTIDE SEQUENCE</scope>
    <source>
        <strain evidence="2">DFI.9.5</strain>
    </source>
</reference>
<organism evidence="2 3">
    <name type="scientific">Bacteroides cellulosilyticus</name>
    <dbReference type="NCBI Taxonomy" id="246787"/>
    <lineage>
        <taxon>Bacteria</taxon>
        <taxon>Pseudomonadati</taxon>
        <taxon>Bacteroidota</taxon>
        <taxon>Bacteroidia</taxon>
        <taxon>Bacteroidales</taxon>
        <taxon>Bacteroidaceae</taxon>
        <taxon>Bacteroides</taxon>
    </lineage>
</organism>
<keyword evidence="1" id="KW-0175">Coiled coil</keyword>
<evidence type="ECO:0000313" key="2">
    <source>
        <dbReference type="EMBL" id="MDE8697934.1"/>
    </source>
</evidence>
<evidence type="ECO:0000256" key="1">
    <source>
        <dbReference type="SAM" id="Coils"/>
    </source>
</evidence>
<dbReference type="AlphaFoldDB" id="A0AAW6M706"/>
<dbReference type="EMBL" id="JARFID010000468">
    <property type="protein sequence ID" value="MDE8697934.1"/>
    <property type="molecule type" value="Genomic_DNA"/>
</dbReference>
<dbReference type="Proteomes" id="UP001221924">
    <property type="component" value="Unassembled WGS sequence"/>
</dbReference>
<feature type="coiled-coil region" evidence="1">
    <location>
        <begin position="42"/>
        <end position="83"/>
    </location>
</feature>